<name>A0A9X1YGT7_9BURK</name>
<dbReference type="RefSeq" id="WP_275682258.1">
    <property type="nucleotide sequence ID" value="NZ_JAJLJH010000002.1"/>
</dbReference>
<organism evidence="1 2">
    <name type="scientific">Scleromatobacter humisilvae</name>
    <dbReference type="NCBI Taxonomy" id="2897159"/>
    <lineage>
        <taxon>Bacteria</taxon>
        <taxon>Pseudomonadati</taxon>
        <taxon>Pseudomonadota</taxon>
        <taxon>Betaproteobacteria</taxon>
        <taxon>Burkholderiales</taxon>
        <taxon>Sphaerotilaceae</taxon>
        <taxon>Scleromatobacter</taxon>
    </lineage>
</organism>
<comment type="caution">
    <text evidence="1">The sequence shown here is derived from an EMBL/GenBank/DDBJ whole genome shotgun (WGS) entry which is preliminary data.</text>
</comment>
<gene>
    <name evidence="1" type="ORF">LPC04_10980</name>
</gene>
<protein>
    <submittedName>
        <fullName evidence="1">DUF5691 domain-containing protein</fullName>
    </submittedName>
</protein>
<dbReference type="AlphaFoldDB" id="A0A9X1YGT7"/>
<proteinExistence type="predicted"/>
<evidence type="ECO:0000313" key="1">
    <source>
        <dbReference type="EMBL" id="MCK9686229.1"/>
    </source>
</evidence>
<dbReference type="InterPro" id="IPR043746">
    <property type="entry name" value="DUF5691"/>
</dbReference>
<dbReference type="Pfam" id="PF18944">
    <property type="entry name" value="DUF5691"/>
    <property type="match status" value="1"/>
</dbReference>
<evidence type="ECO:0000313" key="2">
    <source>
        <dbReference type="Proteomes" id="UP001139353"/>
    </source>
</evidence>
<accession>A0A9X1YGT7</accession>
<reference evidence="1" key="1">
    <citation type="submission" date="2021-11" db="EMBL/GenBank/DDBJ databases">
        <title>BS-T2-15 a new species belonging to the Comamonadaceae family isolated from the soil of a French oak forest.</title>
        <authorList>
            <person name="Mieszkin S."/>
            <person name="Alain K."/>
        </authorList>
    </citation>
    <scope>NUCLEOTIDE SEQUENCE</scope>
    <source>
        <strain evidence="1">BS-T2-15</strain>
    </source>
</reference>
<sequence length="537" mass="58683">MQDASAWSALLPVAMVGTDRHSAPLPRWPGEIGATIAALADVARPGTEASGIDQAAADVLRVAGVLAVCGLAGARPQACAREPVGPAAHDSQPVADDPAIAHWFGWALREGPDRLKQDFFLRFAKAGLRLPHALLPLALELARQSLALRATIQPLLGERGVWLARQREDWAFAAGVATRDDDDPRQWVEGTLEQRKAFLASERARDPRAARERLVAALPELPAKERAELARGLSVGLGMADEPLLDQLRADRSQDVRAEALELLLRLPEAAHPRRAGERIAALMSRGSLLTGRRWIIEPPTEAADDWKADQVEPAVGIANMGERAWWLYQLARQVPLAWWTGHTGLEPKQLAAWADGSDWAQALWLAWRDVLRRAPDRAWAEALLDDWTKNAGPRAVLGDRELVLRVVSPEGRERWFEAQLKSADAPLVPTIFTVVASCRPGETLSPRLSSLIIRRVKQSLALRPTADIPAAQDPIVHAQDAVGRTLPDLCSVLPLALLADFDDWPAQPAESAAVSRARHEGRQIIQARRALDAHLP</sequence>
<dbReference type="Proteomes" id="UP001139353">
    <property type="component" value="Unassembled WGS sequence"/>
</dbReference>
<keyword evidence="2" id="KW-1185">Reference proteome</keyword>
<dbReference type="EMBL" id="JAJLJH010000002">
    <property type="protein sequence ID" value="MCK9686229.1"/>
    <property type="molecule type" value="Genomic_DNA"/>
</dbReference>